<organism evidence="3 4">
    <name type="scientific">Triticum turgidum subsp. durum</name>
    <name type="common">Durum wheat</name>
    <name type="synonym">Triticum durum</name>
    <dbReference type="NCBI Taxonomy" id="4567"/>
    <lineage>
        <taxon>Eukaryota</taxon>
        <taxon>Viridiplantae</taxon>
        <taxon>Streptophyta</taxon>
        <taxon>Embryophyta</taxon>
        <taxon>Tracheophyta</taxon>
        <taxon>Spermatophyta</taxon>
        <taxon>Magnoliopsida</taxon>
        <taxon>Liliopsida</taxon>
        <taxon>Poales</taxon>
        <taxon>Poaceae</taxon>
        <taxon>BOP clade</taxon>
        <taxon>Pooideae</taxon>
        <taxon>Triticodae</taxon>
        <taxon>Triticeae</taxon>
        <taxon>Triticinae</taxon>
        <taxon>Triticum</taxon>
    </lineage>
</organism>
<evidence type="ECO:0000259" key="2">
    <source>
        <dbReference type="PROSITE" id="PS50157"/>
    </source>
</evidence>
<reference evidence="3 4" key="1">
    <citation type="submission" date="2017-09" db="EMBL/GenBank/DDBJ databases">
        <authorList>
            <consortium name="International Durum Wheat Genome Sequencing Consortium (IDWGSC)"/>
            <person name="Milanesi L."/>
        </authorList>
    </citation>
    <scope>NUCLEOTIDE SEQUENCE [LARGE SCALE GENOMIC DNA]</scope>
    <source>
        <strain evidence="4">cv. Svevo</strain>
    </source>
</reference>
<name>A0A9R0VFL1_TRITD</name>
<sequence>MDPNGSYPNISPLHEALRGTTAMPVLNDFVDLESPSSYSPSIGNSSTKMHAPQEGTVMPANDSSMIPYQSSAELAPLPPQLGDTIPIPLSSDKKGMFSHEGFLTNPFWNEFNSSHQMQNLSMEASSFTPLLQTEPNSIVHSHLYTNGVLDDGSLFKMATRDVSEKQMKIQDERLSNADPYGVPAPASPTMQSSHIQREDKILLVGPNGISDSAIMHDSTTPRKYTCKICNATFNTSQAYGGHMSSHSKARMKSLQG</sequence>
<feature type="domain" description="C2H2-type" evidence="2">
    <location>
        <begin position="224"/>
        <end position="251"/>
    </location>
</feature>
<keyword evidence="1" id="KW-0863">Zinc-finger</keyword>
<protein>
    <recommendedName>
        <fullName evidence="2">C2H2-type domain-containing protein</fullName>
    </recommendedName>
</protein>
<evidence type="ECO:0000313" key="4">
    <source>
        <dbReference type="Proteomes" id="UP000324705"/>
    </source>
</evidence>
<gene>
    <name evidence="3" type="ORF">TRITD_3Av1G035380</name>
</gene>
<evidence type="ECO:0000313" key="3">
    <source>
        <dbReference type="EMBL" id="VAH57906.1"/>
    </source>
</evidence>
<dbReference type="AlphaFoldDB" id="A0A9R0VFL1"/>
<keyword evidence="4" id="KW-1185">Reference proteome</keyword>
<dbReference type="PROSITE" id="PS00028">
    <property type="entry name" value="ZINC_FINGER_C2H2_1"/>
    <property type="match status" value="1"/>
</dbReference>
<dbReference type="PROSITE" id="PS50157">
    <property type="entry name" value="ZINC_FINGER_C2H2_2"/>
    <property type="match status" value="1"/>
</dbReference>
<dbReference type="InterPro" id="IPR036236">
    <property type="entry name" value="Znf_C2H2_sf"/>
</dbReference>
<dbReference type="GO" id="GO:0008270">
    <property type="term" value="F:zinc ion binding"/>
    <property type="evidence" value="ECO:0007669"/>
    <property type="project" value="UniProtKB-KW"/>
</dbReference>
<dbReference type="SUPFAM" id="SSF57667">
    <property type="entry name" value="beta-beta-alpha zinc fingers"/>
    <property type="match status" value="1"/>
</dbReference>
<dbReference type="EMBL" id="LT934115">
    <property type="protein sequence ID" value="VAH57906.1"/>
    <property type="molecule type" value="Genomic_DNA"/>
</dbReference>
<evidence type="ECO:0000256" key="1">
    <source>
        <dbReference type="PROSITE-ProRule" id="PRU00042"/>
    </source>
</evidence>
<dbReference type="InterPro" id="IPR013087">
    <property type="entry name" value="Znf_C2H2_type"/>
</dbReference>
<dbReference type="Gramene" id="TRITD3Av1G035380.2">
    <property type="protein sequence ID" value="TRITD3Av1G035380.2"/>
    <property type="gene ID" value="TRITD3Av1G035380"/>
</dbReference>
<proteinExistence type="predicted"/>
<keyword evidence="1" id="KW-0862">Zinc</keyword>
<dbReference type="Pfam" id="PF13912">
    <property type="entry name" value="zf-C2H2_6"/>
    <property type="match status" value="1"/>
</dbReference>
<dbReference type="OMA" id="MYAPQEG"/>
<keyword evidence="1" id="KW-0479">Metal-binding</keyword>
<accession>A0A9R0VFL1</accession>
<dbReference type="Proteomes" id="UP000324705">
    <property type="component" value="Chromosome 3A"/>
</dbReference>